<accession>A0A0S2DGA8</accession>
<dbReference type="KEGG" id="lez:GLE_2306"/>
<dbReference type="RefSeq" id="WP_057947438.1">
    <property type="nucleotide sequence ID" value="NZ_CP067396.1"/>
</dbReference>
<proteinExistence type="predicted"/>
<dbReference type="PROSITE" id="PS51257">
    <property type="entry name" value="PROKAR_LIPOPROTEIN"/>
    <property type="match status" value="1"/>
</dbReference>
<dbReference type="PATRIC" id="fig|69.6.peg.2271"/>
<dbReference type="OrthoDB" id="6025706at2"/>
<dbReference type="InterPro" id="IPR045500">
    <property type="entry name" value="DUF6491"/>
</dbReference>
<name>A0A0S2DGA8_LYSEN</name>
<dbReference type="Pfam" id="PF20101">
    <property type="entry name" value="DUF6491"/>
    <property type="match status" value="1"/>
</dbReference>
<protein>
    <submittedName>
        <fullName evidence="1">Lipoprotein</fullName>
    </submittedName>
</protein>
<reference evidence="1 2" key="1">
    <citation type="submission" date="2015-11" db="EMBL/GenBank/DDBJ databases">
        <title>Genome sequences of Lysobacter enzymogenes strain C3 and Lysobacter antibioticus ATCC 29479.</title>
        <authorList>
            <person name="Kobayashi D.Y."/>
        </authorList>
    </citation>
    <scope>NUCLEOTIDE SEQUENCE [LARGE SCALE GENOMIC DNA]</scope>
    <source>
        <strain evidence="1 2">C3</strain>
    </source>
</reference>
<dbReference type="AlphaFoldDB" id="A0A0S2DGA8"/>
<dbReference type="STRING" id="69.GLE_2306"/>
<evidence type="ECO:0000313" key="1">
    <source>
        <dbReference type="EMBL" id="ALN57655.1"/>
    </source>
</evidence>
<dbReference type="Proteomes" id="UP000061569">
    <property type="component" value="Chromosome"/>
</dbReference>
<dbReference type="EMBL" id="CP013140">
    <property type="protein sequence ID" value="ALN57655.1"/>
    <property type="molecule type" value="Genomic_DNA"/>
</dbReference>
<gene>
    <name evidence="1" type="ORF">GLE_2306</name>
</gene>
<evidence type="ECO:0000313" key="2">
    <source>
        <dbReference type="Proteomes" id="UP000061569"/>
    </source>
</evidence>
<organism evidence="1 2">
    <name type="scientific">Lysobacter enzymogenes</name>
    <dbReference type="NCBI Taxonomy" id="69"/>
    <lineage>
        <taxon>Bacteria</taxon>
        <taxon>Pseudomonadati</taxon>
        <taxon>Pseudomonadota</taxon>
        <taxon>Gammaproteobacteria</taxon>
        <taxon>Lysobacterales</taxon>
        <taxon>Lysobacteraceae</taxon>
        <taxon>Lysobacter</taxon>
    </lineage>
</organism>
<sequence>MKLLSAIAVATALAAACAPALAAEPLQDCTDLGAQHSVRRAGDGAVAIRDGEQYYRAQTRQGCSDLSYSGKLSISTDDQSARLCPQGSKLTTERDYCSITRVEKIDAQAYKRYTRR</sequence>
<keyword evidence="1" id="KW-0449">Lipoprotein</keyword>